<dbReference type="Pfam" id="PF14223">
    <property type="entry name" value="Retrotran_gag_2"/>
    <property type="match status" value="1"/>
</dbReference>
<organism evidence="2 3">
    <name type="scientific">Stephania japonica</name>
    <dbReference type="NCBI Taxonomy" id="461633"/>
    <lineage>
        <taxon>Eukaryota</taxon>
        <taxon>Viridiplantae</taxon>
        <taxon>Streptophyta</taxon>
        <taxon>Embryophyta</taxon>
        <taxon>Tracheophyta</taxon>
        <taxon>Spermatophyta</taxon>
        <taxon>Magnoliopsida</taxon>
        <taxon>Ranunculales</taxon>
        <taxon>Menispermaceae</taxon>
        <taxon>Menispermoideae</taxon>
        <taxon>Cissampelideae</taxon>
        <taxon>Stephania</taxon>
    </lineage>
</organism>
<feature type="compositionally biased region" description="Low complexity" evidence="1">
    <location>
        <begin position="297"/>
        <end position="320"/>
    </location>
</feature>
<name>A0AAP0K3S7_9MAGN</name>
<evidence type="ECO:0000256" key="1">
    <source>
        <dbReference type="SAM" id="MobiDB-lite"/>
    </source>
</evidence>
<protein>
    <recommendedName>
        <fullName evidence="4">Retrotransposon Copia-like N-terminal domain-containing protein</fullName>
    </recommendedName>
</protein>
<dbReference type="EMBL" id="JBBNAE010000002">
    <property type="protein sequence ID" value="KAK9144845.1"/>
    <property type="molecule type" value="Genomic_DNA"/>
</dbReference>
<comment type="caution">
    <text evidence="2">The sequence shown here is derived from an EMBL/GenBank/DDBJ whole genome shotgun (WGS) entry which is preliminary data.</text>
</comment>
<feature type="compositionally biased region" description="Low complexity" evidence="1">
    <location>
        <begin position="10"/>
        <end position="28"/>
    </location>
</feature>
<accession>A0AAP0K3S7</accession>
<feature type="region of interest" description="Disordered" evidence="1">
    <location>
        <begin position="287"/>
        <end position="320"/>
    </location>
</feature>
<keyword evidence="3" id="KW-1185">Reference proteome</keyword>
<evidence type="ECO:0000313" key="3">
    <source>
        <dbReference type="Proteomes" id="UP001417504"/>
    </source>
</evidence>
<dbReference type="PANTHER" id="PTHR47481:SF31">
    <property type="entry name" value="OS01G0873500 PROTEIN"/>
    <property type="match status" value="1"/>
</dbReference>
<reference evidence="2 3" key="1">
    <citation type="submission" date="2024-01" db="EMBL/GenBank/DDBJ databases">
        <title>Genome assemblies of Stephania.</title>
        <authorList>
            <person name="Yang L."/>
        </authorList>
    </citation>
    <scope>NUCLEOTIDE SEQUENCE [LARGE SCALE GENOMIC DNA]</scope>
    <source>
        <strain evidence="2">QJT</strain>
        <tissue evidence="2">Leaf</tissue>
    </source>
</reference>
<feature type="region of interest" description="Disordered" evidence="1">
    <location>
        <begin position="1"/>
        <end position="32"/>
    </location>
</feature>
<sequence>MGDGMRSAMGSSSKPPAQPSSRSSSEQGYGSGSGTGRTLYGIGNSLSQIVTIQLDNTNFMLWKSIVVPVIRCCEFDGFLFGTTPCPDPVITETGEPNLTYREWINKDQMLLGWLLNAIVPSIDNQVVGPQIRTVHDAWLKIKQLCGAKTRTKVQRFKIALHTTRKGSMSMNEYLLKMKELSDSLTTVGSPITEEHQITSELVGLDMEYMPIMTTLLRDSDLTWQNVHASLLNFDERMTQIQSLQGINSLSTQGSNLFANADKVHSSLSGNNQQSKSNVFNNNQSLFATGSQNSSGYNNRGFNPRGRGNRGQNRGGFRSQNQNKPTCQICGKFGHSVAYCYYRADMKYMGTQSGSNQPPQFPLTNNTSEQQNSFLASQTPVSDSSWYSNSGATTYVTADPSMFTNYMPYTGKSALMVGNGKLLLFLV</sequence>
<proteinExistence type="predicted"/>
<dbReference type="PANTHER" id="PTHR47481">
    <property type="match status" value="1"/>
</dbReference>
<evidence type="ECO:0008006" key="4">
    <source>
        <dbReference type="Google" id="ProtNLM"/>
    </source>
</evidence>
<dbReference type="AlphaFoldDB" id="A0AAP0K3S7"/>
<feature type="compositionally biased region" description="Polar residues" evidence="1">
    <location>
        <begin position="287"/>
        <end position="296"/>
    </location>
</feature>
<gene>
    <name evidence="2" type="ORF">Sjap_004748</name>
</gene>
<dbReference type="Proteomes" id="UP001417504">
    <property type="component" value="Unassembled WGS sequence"/>
</dbReference>
<evidence type="ECO:0000313" key="2">
    <source>
        <dbReference type="EMBL" id="KAK9144845.1"/>
    </source>
</evidence>